<comment type="caution">
    <text evidence="3">The sequence shown here is derived from an EMBL/GenBank/DDBJ whole genome shotgun (WGS) entry which is preliminary data.</text>
</comment>
<feature type="region of interest" description="Disordered" evidence="1">
    <location>
        <begin position="582"/>
        <end position="665"/>
    </location>
</feature>
<feature type="region of interest" description="Disordered" evidence="1">
    <location>
        <begin position="680"/>
        <end position="765"/>
    </location>
</feature>
<dbReference type="InterPro" id="IPR025486">
    <property type="entry name" value="DUF4378"/>
</dbReference>
<feature type="compositionally biased region" description="Polar residues" evidence="1">
    <location>
        <begin position="397"/>
        <end position="408"/>
    </location>
</feature>
<feature type="region of interest" description="Disordered" evidence="1">
    <location>
        <begin position="140"/>
        <end position="162"/>
    </location>
</feature>
<evidence type="ECO:0000313" key="3">
    <source>
        <dbReference type="EMBL" id="MBA0630195.1"/>
    </source>
</evidence>
<feature type="compositionally biased region" description="Polar residues" evidence="1">
    <location>
        <begin position="652"/>
        <end position="665"/>
    </location>
</feature>
<feature type="domain" description="DUF4378" evidence="2">
    <location>
        <begin position="905"/>
        <end position="1078"/>
    </location>
</feature>
<proteinExistence type="predicted"/>
<sequence length="1101" mass="123255">RGSIAVFDRLAKSIEGGHWGPFGLLSALFREAPKKTFLISLQMQRMKQIGCMNGLFQLFDCHHFYGNRHIAGPNRKRLPSEDSIPHSYVRICVRRNTDFRPRELVSFKRFPGQNGKHGTEAKIGSDKIKGNNLKKTVKEKQRYSFESPRTSLSSSSCSSSFSPADCIKESLVDRSSSSLIAFHETPRKEISSHRSNASLQSSQNSLNLRDVVKDSIYKEACGLSIKTATKVEAGQHQTLKYIDSPRPLQSPKPSKTRNTSLNESSHALLKLKGTPKMYNECEDGSLTFARQDAPRLSYDGRGAKDAHKIRPKDLPRLSLDSRESSIKGSVDSMNSDFLLGEINRSRMKSNDIRNQEQEPGSYKGPSSVVAKLMGVEALLNPMLTNGNRSRDIKTCQDFKSNPASPSSRINEKKKSLISGCSRNSGKEPSSPRNRMTNVESKKPVATRCPIESVPWRQLDGNKGALKSQETPMKAPNSFLTVYGEIEKSLAALEFMKSGKDTGALKQTLKEMQMSKQMSDTRKEEQASSLISHTSRILGHSSEAPNFRKLHSKNAVSATIKETSSPTCLKLPIKIIKEEKVMENGSNSTSTVVATGSLRRLRTSSHANTRSEKADKQSYKDSIPKPKTPKDPSSRLHSRDKNTARTLKDNQISKEPSPTAQENTNIAVISETTCLKLHQKKLEMEKQSRRTGPASDQRKSRRQSSSLQAESGLPHRKPRHRSHNLRQSDDQLSDISSDMRDLNHQGDDSSMQSESNMSMTSYGDTEVTSAQSYGKIEGTFSQEQEKKQKNPAARLIEGDPKAEPPRTALEQPSPVSVLDAAFYGDESPSPVKKTSKAFEGDEGLTPNDADWSSIGLNHLPTCRETSPRFKTDSRKAENIQHLVQKFMNLDSIDECAITNEIIPNPDHEYIAEVMLASGLLSELDSSFMACQLHPSGHLINPNLFPALEQIRASIWLLNRKHNSRKVSQLDPIEKNHRLLIFDAINEILIIKSVKKGSYKQWILPSTVEDTRQKRQQVVRDLCSDIDKMQTTSNIEDKNLNSIVCGDLMLGSMDWTEFKSEIPWIALDVERLIFKDLICEVISSEVTNLQQQHRGHCRRLFLK</sequence>
<gene>
    <name evidence="3" type="ORF">Godav_002318</name>
</gene>
<dbReference type="GO" id="GO:0051513">
    <property type="term" value="P:regulation of monopolar cell growth"/>
    <property type="evidence" value="ECO:0007669"/>
    <property type="project" value="InterPro"/>
</dbReference>
<evidence type="ECO:0000259" key="2">
    <source>
        <dbReference type="Pfam" id="PF14309"/>
    </source>
</evidence>
<feature type="region of interest" description="Disordered" evidence="1">
    <location>
        <begin position="779"/>
        <end position="850"/>
    </location>
</feature>
<dbReference type="Pfam" id="PF14309">
    <property type="entry name" value="DUF4378"/>
    <property type="match status" value="1"/>
</dbReference>
<feature type="compositionally biased region" description="Polar residues" evidence="1">
    <location>
        <begin position="251"/>
        <end position="265"/>
    </location>
</feature>
<dbReference type="PANTHER" id="PTHR31680:SF15">
    <property type="entry name" value="PROTEIN LONGIFOLIA 2"/>
    <property type="match status" value="1"/>
</dbReference>
<feature type="region of interest" description="Disordered" evidence="1">
    <location>
        <begin position="237"/>
        <end position="265"/>
    </location>
</feature>
<evidence type="ECO:0000313" key="4">
    <source>
        <dbReference type="Proteomes" id="UP000593561"/>
    </source>
</evidence>
<dbReference type="EMBL" id="JABFAC010000012">
    <property type="protein sequence ID" value="MBA0630195.1"/>
    <property type="molecule type" value="Genomic_DNA"/>
</dbReference>
<feature type="compositionally biased region" description="Polar residues" evidence="1">
    <location>
        <begin position="583"/>
        <end position="593"/>
    </location>
</feature>
<feature type="compositionally biased region" description="Basic and acidic residues" evidence="1">
    <location>
        <begin position="736"/>
        <end position="746"/>
    </location>
</feature>
<feature type="compositionally biased region" description="Basic residues" evidence="1">
    <location>
        <begin position="713"/>
        <end position="723"/>
    </location>
</feature>
<accession>A0A7J8SWI8</accession>
<name>A0A7J8SWI8_GOSDV</name>
<organism evidence="3 4">
    <name type="scientific">Gossypium davidsonii</name>
    <name type="common">Davidson's cotton</name>
    <name type="synonym">Gossypium klotzschianum subsp. davidsonii</name>
    <dbReference type="NCBI Taxonomy" id="34287"/>
    <lineage>
        <taxon>Eukaryota</taxon>
        <taxon>Viridiplantae</taxon>
        <taxon>Streptophyta</taxon>
        <taxon>Embryophyta</taxon>
        <taxon>Tracheophyta</taxon>
        <taxon>Spermatophyta</taxon>
        <taxon>Magnoliopsida</taxon>
        <taxon>eudicotyledons</taxon>
        <taxon>Gunneridae</taxon>
        <taxon>Pentapetalae</taxon>
        <taxon>rosids</taxon>
        <taxon>malvids</taxon>
        <taxon>Malvales</taxon>
        <taxon>Malvaceae</taxon>
        <taxon>Malvoideae</taxon>
        <taxon>Gossypium</taxon>
    </lineage>
</organism>
<dbReference type="Proteomes" id="UP000593561">
    <property type="component" value="Unassembled WGS sequence"/>
</dbReference>
<feature type="region of interest" description="Disordered" evidence="1">
    <location>
        <begin position="384"/>
        <end position="445"/>
    </location>
</feature>
<feature type="compositionally biased region" description="Polar residues" evidence="1">
    <location>
        <begin position="747"/>
        <end position="765"/>
    </location>
</feature>
<dbReference type="AlphaFoldDB" id="A0A7J8SWI8"/>
<keyword evidence="4" id="KW-1185">Reference proteome</keyword>
<reference evidence="3 4" key="1">
    <citation type="journal article" date="2019" name="Genome Biol. Evol.">
        <title>Insights into the evolution of the New World diploid cottons (Gossypium, subgenus Houzingenia) based on genome sequencing.</title>
        <authorList>
            <person name="Grover C.E."/>
            <person name="Arick M.A. 2nd"/>
            <person name="Thrash A."/>
            <person name="Conover J.L."/>
            <person name="Sanders W.S."/>
            <person name="Peterson D.G."/>
            <person name="Frelichowski J.E."/>
            <person name="Scheffler J.A."/>
            <person name="Scheffler B.E."/>
            <person name="Wendel J.F."/>
        </authorList>
    </citation>
    <scope>NUCLEOTIDE SEQUENCE [LARGE SCALE GENOMIC DNA]</scope>
    <source>
        <strain evidence="3">27</strain>
        <tissue evidence="3">Leaf</tissue>
    </source>
</reference>
<feature type="compositionally biased region" description="Polar residues" evidence="1">
    <location>
        <begin position="418"/>
        <end position="438"/>
    </location>
</feature>
<dbReference type="InterPro" id="IPR033334">
    <property type="entry name" value="LNG1/2"/>
</dbReference>
<protein>
    <recommendedName>
        <fullName evidence="2">DUF4378 domain-containing protein</fullName>
    </recommendedName>
</protein>
<feature type="compositionally biased region" description="Basic and acidic residues" evidence="1">
    <location>
        <begin position="608"/>
        <end position="651"/>
    </location>
</feature>
<dbReference type="PANTHER" id="PTHR31680">
    <property type="entry name" value="LONGIFOLIA PROTEIN"/>
    <property type="match status" value="1"/>
</dbReference>
<feature type="non-terminal residue" evidence="3">
    <location>
        <position position="1"/>
    </location>
</feature>
<feature type="compositionally biased region" description="Low complexity" evidence="1">
    <location>
        <begin position="144"/>
        <end position="162"/>
    </location>
</feature>
<evidence type="ECO:0000256" key="1">
    <source>
        <dbReference type="SAM" id="MobiDB-lite"/>
    </source>
</evidence>